<evidence type="ECO:0000313" key="8">
    <source>
        <dbReference type="EMBL" id="RSX49038.1"/>
    </source>
</evidence>
<feature type="domain" description="Long Rib" evidence="7">
    <location>
        <begin position="959"/>
        <end position="1053"/>
    </location>
</feature>
<comment type="subcellular location">
    <subcellularLocation>
        <location evidence="1">Secreted</location>
    </subcellularLocation>
</comment>
<evidence type="ECO:0000256" key="1">
    <source>
        <dbReference type="ARBA" id="ARBA00004613"/>
    </source>
</evidence>
<evidence type="ECO:0000256" key="3">
    <source>
        <dbReference type="ARBA" id="ARBA00022729"/>
    </source>
</evidence>
<keyword evidence="3 6" id="KW-0732">Signal</keyword>
<dbReference type="InterPro" id="IPR013783">
    <property type="entry name" value="Ig-like_fold"/>
</dbReference>
<feature type="compositionally biased region" description="Acidic residues" evidence="5">
    <location>
        <begin position="1311"/>
        <end position="1321"/>
    </location>
</feature>
<dbReference type="GO" id="GO:0005975">
    <property type="term" value="P:carbohydrate metabolic process"/>
    <property type="evidence" value="ECO:0007669"/>
    <property type="project" value="UniProtKB-ARBA"/>
</dbReference>
<dbReference type="InterPro" id="IPR059100">
    <property type="entry name" value="TSP3_bac"/>
</dbReference>
<dbReference type="Pfam" id="PF18957">
    <property type="entry name" value="RibLong"/>
    <property type="match status" value="4"/>
</dbReference>
<dbReference type="PANTHER" id="PTHR37467:SF1">
    <property type="entry name" value="EXPORTED CALCIUM-BINDING GLYCOPROTEIN"/>
    <property type="match status" value="1"/>
</dbReference>
<dbReference type="Proteomes" id="UP000288052">
    <property type="component" value="Unassembled WGS sequence"/>
</dbReference>
<feature type="region of interest" description="Disordered" evidence="5">
    <location>
        <begin position="1246"/>
        <end position="1413"/>
    </location>
</feature>
<feature type="signal peptide" evidence="6">
    <location>
        <begin position="1"/>
        <end position="31"/>
    </location>
</feature>
<feature type="non-terminal residue" evidence="8">
    <location>
        <position position="1413"/>
    </location>
</feature>
<dbReference type="PANTHER" id="PTHR37467">
    <property type="entry name" value="EXPORTED CALCIUM-BINDING GLYCOPROTEIN-RELATED"/>
    <property type="match status" value="1"/>
</dbReference>
<dbReference type="SUPFAM" id="SSF49313">
    <property type="entry name" value="Cadherin-like"/>
    <property type="match status" value="1"/>
</dbReference>
<feature type="chain" id="PRO_5019350241" evidence="6">
    <location>
        <begin position="32"/>
        <end position="1413"/>
    </location>
</feature>
<keyword evidence="2" id="KW-0964">Secreted</keyword>
<feature type="domain" description="Long Rib" evidence="7">
    <location>
        <begin position="760"/>
        <end position="854"/>
    </location>
</feature>
<dbReference type="InterPro" id="IPR015919">
    <property type="entry name" value="Cadherin-like_sf"/>
</dbReference>
<accession>A0A430F8G4</accession>
<dbReference type="OrthoDB" id="3243285at2"/>
<feature type="compositionally biased region" description="Basic and acidic residues" evidence="5">
    <location>
        <begin position="1403"/>
        <end position="1413"/>
    </location>
</feature>
<feature type="domain" description="Long Rib" evidence="7">
    <location>
        <begin position="1057"/>
        <end position="1151"/>
    </location>
</feature>
<keyword evidence="9" id="KW-1185">Reference proteome</keyword>
<dbReference type="InterPro" id="IPR044055">
    <property type="entry name" value="RibLong"/>
</dbReference>
<dbReference type="NCBIfam" id="NF038186">
    <property type="entry name" value="YPDG_rpt"/>
    <property type="match status" value="4"/>
</dbReference>
<dbReference type="GO" id="GO:0016020">
    <property type="term" value="C:membrane"/>
    <property type="evidence" value="ECO:0007669"/>
    <property type="project" value="InterPro"/>
</dbReference>
<gene>
    <name evidence="8" type="ORF">D2E22_0458</name>
</gene>
<evidence type="ECO:0000256" key="5">
    <source>
        <dbReference type="SAM" id="MobiDB-lite"/>
    </source>
</evidence>
<name>A0A430F8G4_9BIFI</name>
<feature type="compositionally biased region" description="Acidic residues" evidence="5">
    <location>
        <begin position="1384"/>
        <end position="1393"/>
    </location>
</feature>
<evidence type="ECO:0000313" key="9">
    <source>
        <dbReference type="Proteomes" id="UP000288052"/>
    </source>
</evidence>
<evidence type="ECO:0000256" key="2">
    <source>
        <dbReference type="ARBA" id="ARBA00022525"/>
    </source>
</evidence>
<feature type="compositionally biased region" description="Basic and acidic residues" evidence="5">
    <location>
        <begin position="1341"/>
        <end position="1361"/>
    </location>
</feature>
<feature type="domain" description="Long Rib" evidence="7">
    <location>
        <begin position="858"/>
        <end position="951"/>
    </location>
</feature>
<keyword evidence="4" id="KW-0106">Calcium</keyword>
<reference evidence="8 9" key="1">
    <citation type="submission" date="2018-09" db="EMBL/GenBank/DDBJ databases">
        <title>Characterization of the phylogenetic diversity of five novel species belonging to the genus Bifidobacterium.</title>
        <authorList>
            <person name="Lugli G.A."/>
            <person name="Duranti S."/>
            <person name="Milani C."/>
        </authorList>
    </citation>
    <scope>NUCLEOTIDE SEQUENCE [LARGE SCALE GENOMIC DNA]</scope>
    <source>
        <strain evidence="8 9">2020B</strain>
    </source>
</reference>
<feature type="compositionally biased region" description="Acidic residues" evidence="5">
    <location>
        <begin position="1273"/>
        <end position="1282"/>
    </location>
</feature>
<dbReference type="GO" id="GO:0005509">
    <property type="term" value="F:calcium ion binding"/>
    <property type="evidence" value="ECO:0007669"/>
    <property type="project" value="InterPro"/>
</dbReference>
<feature type="compositionally biased region" description="Basic and acidic residues" evidence="5">
    <location>
        <begin position="1246"/>
        <end position="1272"/>
    </location>
</feature>
<dbReference type="EMBL" id="QXGI01000002">
    <property type="protein sequence ID" value="RSX49038.1"/>
    <property type="molecule type" value="Genomic_DNA"/>
</dbReference>
<sequence>MRDFGYLRRGVACLAAVAALSVGCVAPAAFADDAASVPAATKAIESPGNADTYSTISGNVGVPYGGNLVSNDFRPLKGVRVYAQWFDNKGTVASPVYTTVSDDQGNWGIVMQPFVDSEGGIHTFDADPNLPQGEYYRVWSDNPDTNKYSLSYSWGNERVFPTTHAYQVQAATNYGIGPNTIQTVKIRYQEKPVAQMHKDQADADTSSQNKVTNGTVSGTVFWNYSALPATMWSEQFDYEHSKGDSAAPGVRVTASYLSDEAVTKIENEYKAANDKSIRGATWDSADEQALQDWIKQQIDKDGKDKWIAETVTAKTANDGSYVLDFKGTYGNSYKSAGLVSADKAHTLAASHDDGSWLLGNGSSKHINYDWLYVSTEPMEGISSAGPFQYNNFSGDIGSLGAGGLATYPSGSFAEKLTSKIYNINFALIPDDISFDVNPYDSAGNFAKIGDTAHTTATGLAYSFDPGRTYKIVWTDPDGKDVATCDALKVTTDGKLDSCDFKVPEFDGTSRTYTATLYTANADNDEVSQALGSDSFTAVNAHADIPLGQVGKSYPLAVPGNPDPDGKGVTAKLSLPDYSDIVGADTAVKYAFTPKDGALPDGLSIDADGNITGTPTAAGETNVVVNATTTLNVPKGDKTDETFKVDVTIPYELDFQIVDTAITPDTTVAGQPLAADAKIIVNGLRKDDKVSDFAVDATAPNAANALPKGVTLNANGTLAGTPEAAGTYTIPVTYKITSADKTEHTITDTVTMTVTDRATTADSVDPKYEVTSASVDAQATSKAPTFTNADGTAATPDVASYALGKDAPAGASVDAKTGLVSYTPVVADAGKAVDVPVTVTYADKSTDDAVAVFQVGSLADAHNPGYKDASAKPGETVKVPQTGDAKMPQGTVYALDPAGALPAGWTAAVDAGTGEVTVTPSQDAKAGDGVTIPVKVTYPDNSEDTASVKFTVAAPDPTTADSVDPKYEVTSASVDAQATSKAPTFTNADGTAATPDVASYALGKDAPAGASVDAKTGLVSYTPVVADAGKAVDVPVTVTYADKSTDDAVAVFQVGSLADAHNPGYKDASAKPGETVKVPQTGDAKMPQGTVYALDPAGALPAGWTAAVDAGTGEVTVTPSQDAKAGDGVTIPVKVTYPDNSEDTTAVAFVVTAGDPLTIAPIEDQTVWSGDPIKDIVIAVTDKDGAEVNPTLTVTGLPDGVTFDPATKTISGAPTKNEDKVYTVTVTALGEHGSNGAASFTITVKDSTKDTDKDGLPDKEEEKIGTDPTKPDTDGDGISDGDEVNGTKNPFPDGKHDPDGKPGNTDPLNPDTDGDGVSDGDEVTGAKNDGKPTDPNSDDTDKDGVKDSDEIKDGTDPTKPDTDGDGLPDGEEKKIGTDPTKPDTDGDGISDGDEVNGTKNPFPDGKHDPDGKPG</sequence>
<dbReference type="Gene3D" id="2.60.40.10">
    <property type="entry name" value="Immunoglobulins"/>
    <property type="match status" value="3"/>
</dbReference>
<dbReference type="Pfam" id="PF05345">
    <property type="entry name" value="He_PIG"/>
    <property type="match status" value="3"/>
</dbReference>
<dbReference type="InterPro" id="IPR053180">
    <property type="entry name" value="Ca-binding_acidic-repeat"/>
</dbReference>
<evidence type="ECO:0000256" key="6">
    <source>
        <dbReference type="SAM" id="SignalP"/>
    </source>
</evidence>
<protein>
    <submittedName>
        <fullName evidence="8">Putative Ig domain-containing protein</fullName>
    </submittedName>
</protein>
<proteinExistence type="predicted"/>
<comment type="caution">
    <text evidence="8">The sequence shown here is derived from an EMBL/GenBank/DDBJ whole genome shotgun (WGS) entry which is preliminary data.</text>
</comment>
<feature type="compositionally biased region" description="Basic and acidic residues" evidence="5">
    <location>
        <begin position="1369"/>
        <end position="1383"/>
    </location>
</feature>
<dbReference type="Pfam" id="PF18884">
    <property type="entry name" value="TSP3_bac"/>
    <property type="match status" value="6"/>
</dbReference>
<evidence type="ECO:0000256" key="4">
    <source>
        <dbReference type="ARBA" id="ARBA00022837"/>
    </source>
</evidence>
<dbReference type="PROSITE" id="PS51257">
    <property type="entry name" value="PROKAR_LIPOPROTEIN"/>
    <property type="match status" value="1"/>
</dbReference>
<evidence type="ECO:0000259" key="7">
    <source>
        <dbReference type="Pfam" id="PF18957"/>
    </source>
</evidence>
<organism evidence="8 9">
    <name type="scientific">Bifidobacterium castoris</name>
    <dbReference type="NCBI Taxonomy" id="2306972"/>
    <lineage>
        <taxon>Bacteria</taxon>
        <taxon>Bacillati</taxon>
        <taxon>Actinomycetota</taxon>
        <taxon>Actinomycetes</taxon>
        <taxon>Bifidobacteriales</taxon>
        <taxon>Bifidobacteriaceae</taxon>
        <taxon>Bifidobacterium</taxon>
    </lineage>
</organism>